<name>A0A0A8YCQ2_ARUDO</name>
<evidence type="ECO:0000313" key="1">
    <source>
        <dbReference type="EMBL" id="JAD23288.1"/>
    </source>
</evidence>
<sequence>MESCWLWVFAIMQAGNKSTTEIIQSARNPYLTVVESRCHCPLLTLAIIGKWFPLDFR</sequence>
<dbReference type="AlphaFoldDB" id="A0A0A8YCQ2"/>
<protein>
    <submittedName>
        <fullName evidence="1">Uncharacterized protein</fullName>
    </submittedName>
</protein>
<reference evidence="1" key="1">
    <citation type="submission" date="2014-09" db="EMBL/GenBank/DDBJ databases">
        <authorList>
            <person name="Magalhaes I.L.F."/>
            <person name="Oliveira U."/>
            <person name="Santos F.R."/>
            <person name="Vidigal T.H.D.A."/>
            <person name="Brescovit A.D."/>
            <person name="Santos A.J."/>
        </authorList>
    </citation>
    <scope>NUCLEOTIDE SEQUENCE</scope>
    <source>
        <tissue evidence="1">Shoot tissue taken approximately 20 cm above the soil surface</tissue>
    </source>
</reference>
<organism evidence="1">
    <name type="scientific">Arundo donax</name>
    <name type="common">Giant reed</name>
    <name type="synonym">Donax arundinaceus</name>
    <dbReference type="NCBI Taxonomy" id="35708"/>
    <lineage>
        <taxon>Eukaryota</taxon>
        <taxon>Viridiplantae</taxon>
        <taxon>Streptophyta</taxon>
        <taxon>Embryophyta</taxon>
        <taxon>Tracheophyta</taxon>
        <taxon>Spermatophyta</taxon>
        <taxon>Magnoliopsida</taxon>
        <taxon>Liliopsida</taxon>
        <taxon>Poales</taxon>
        <taxon>Poaceae</taxon>
        <taxon>PACMAD clade</taxon>
        <taxon>Arundinoideae</taxon>
        <taxon>Arundineae</taxon>
        <taxon>Arundo</taxon>
    </lineage>
</organism>
<reference evidence="1" key="2">
    <citation type="journal article" date="2015" name="Data Brief">
        <title>Shoot transcriptome of the giant reed, Arundo donax.</title>
        <authorList>
            <person name="Barrero R.A."/>
            <person name="Guerrero F.D."/>
            <person name="Moolhuijzen P."/>
            <person name="Goolsby J.A."/>
            <person name="Tidwell J."/>
            <person name="Bellgard S.E."/>
            <person name="Bellgard M.I."/>
        </authorList>
    </citation>
    <scope>NUCLEOTIDE SEQUENCE</scope>
    <source>
        <tissue evidence="1">Shoot tissue taken approximately 20 cm above the soil surface</tissue>
    </source>
</reference>
<proteinExistence type="predicted"/>
<dbReference type="EMBL" id="GBRH01274607">
    <property type="protein sequence ID" value="JAD23288.1"/>
    <property type="molecule type" value="Transcribed_RNA"/>
</dbReference>
<accession>A0A0A8YCQ2</accession>